<dbReference type="OrthoDB" id="2971182at2759"/>
<reference evidence="3" key="2">
    <citation type="submission" date="2015-01" db="EMBL/GenBank/DDBJ databases">
        <title>Evolutionary Origins and Diversification of the Mycorrhizal Mutualists.</title>
        <authorList>
            <consortium name="DOE Joint Genome Institute"/>
            <consortium name="Mycorrhizal Genomics Consortium"/>
            <person name="Kohler A."/>
            <person name="Kuo A."/>
            <person name="Nagy L.G."/>
            <person name="Floudas D."/>
            <person name="Copeland A."/>
            <person name="Barry K.W."/>
            <person name="Cichocki N."/>
            <person name="Veneault-Fourrey C."/>
            <person name="LaButti K."/>
            <person name="Lindquist E.A."/>
            <person name="Lipzen A."/>
            <person name="Lundell T."/>
            <person name="Morin E."/>
            <person name="Murat C."/>
            <person name="Riley R."/>
            <person name="Ohm R."/>
            <person name="Sun H."/>
            <person name="Tunlid A."/>
            <person name="Henrissat B."/>
            <person name="Grigoriev I.V."/>
            <person name="Hibbett D.S."/>
            <person name="Martin F."/>
        </authorList>
    </citation>
    <scope>NUCLEOTIDE SEQUENCE [LARGE SCALE GENOMIC DNA]</scope>
    <source>
        <strain evidence="3">ATCC 200175</strain>
    </source>
</reference>
<name>A0A0C9TP09_PAXIN</name>
<protein>
    <submittedName>
        <fullName evidence="2">Uncharacterized protein</fullName>
    </submittedName>
</protein>
<keyword evidence="1" id="KW-0812">Transmembrane</keyword>
<reference evidence="2 3" key="1">
    <citation type="submission" date="2014-06" db="EMBL/GenBank/DDBJ databases">
        <authorList>
            <consortium name="DOE Joint Genome Institute"/>
            <person name="Kuo A."/>
            <person name="Kohler A."/>
            <person name="Nagy L.G."/>
            <person name="Floudas D."/>
            <person name="Copeland A."/>
            <person name="Barry K.W."/>
            <person name="Cichocki N."/>
            <person name="Veneault-Fourrey C."/>
            <person name="LaButti K."/>
            <person name="Lindquist E.A."/>
            <person name="Lipzen A."/>
            <person name="Lundell T."/>
            <person name="Morin E."/>
            <person name="Murat C."/>
            <person name="Sun H."/>
            <person name="Tunlid A."/>
            <person name="Henrissat B."/>
            <person name="Grigoriev I.V."/>
            <person name="Hibbett D.S."/>
            <person name="Martin F."/>
            <person name="Nordberg H.P."/>
            <person name="Cantor M.N."/>
            <person name="Hua S.X."/>
        </authorList>
    </citation>
    <scope>NUCLEOTIDE SEQUENCE [LARGE SCALE GENOMIC DNA]</scope>
    <source>
        <strain evidence="2 3">ATCC 200175</strain>
    </source>
</reference>
<dbReference type="AlphaFoldDB" id="A0A0C9TP09"/>
<proteinExistence type="predicted"/>
<keyword evidence="1" id="KW-1133">Transmembrane helix</keyword>
<feature type="transmembrane region" description="Helical" evidence="1">
    <location>
        <begin position="48"/>
        <end position="72"/>
    </location>
</feature>
<feature type="transmembrane region" description="Helical" evidence="1">
    <location>
        <begin position="15"/>
        <end position="36"/>
    </location>
</feature>
<dbReference type="HOGENOM" id="CLU_1511066_0_0_1"/>
<evidence type="ECO:0000313" key="2">
    <source>
        <dbReference type="EMBL" id="KIJ09527.1"/>
    </source>
</evidence>
<dbReference type="Proteomes" id="UP000053647">
    <property type="component" value="Unassembled WGS sequence"/>
</dbReference>
<evidence type="ECO:0000256" key="1">
    <source>
        <dbReference type="SAM" id="Phobius"/>
    </source>
</evidence>
<feature type="transmembrane region" description="Helical" evidence="1">
    <location>
        <begin position="92"/>
        <end position="115"/>
    </location>
</feature>
<gene>
    <name evidence="2" type="ORF">PAXINDRAFT_172466</name>
</gene>
<keyword evidence="3" id="KW-1185">Reference proteome</keyword>
<organism evidence="2 3">
    <name type="scientific">Paxillus involutus ATCC 200175</name>
    <dbReference type="NCBI Taxonomy" id="664439"/>
    <lineage>
        <taxon>Eukaryota</taxon>
        <taxon>Fungi</taxon>
        <taxon>Dikarya</taxon>
        <taxon>Basidiomycota</taxon>
        <taxon>Agaricomycotina</taxon>
        <taxon>Agaricomycetes</taxon>
        <taxon>Agaricomycetidae</taxon>
        <taxon>Boletales</taxon>
        <taxon>Paxilineae</taxon>
        <taxon>Paxillaceae</taxon>
        <taxon>Paxillus</taxon>
    </lineage>
</organism>
<keyword evidence="1" id="KW-0472">Membrane</keyword>
<accession>A0A0C9TP09</accession>
<evidence type="ECO:0000313" key="3">
    <source>
        <dbReference type="Proteomes" id="UP000053647"/>
    </source>
</evidence>
<dbReference type="EMBL" id="KN819454">
    <property type="protein sequence ID" value="KIJ09527.1"/>
    <property type="molecule type" value="Genomic_DNA"/>
</dbReference>
<sequence length="178" mass="20258">MTTSESFALMRGPTYLGFTVALVLYGAGIGQLIRYVRAFPSDKLHVKLLFITLMQYWVTFMVQVFYAHRVWIMILDDIIRTPTLDTLTFSRYTPWAAIASATCDAIITSSVFYYLRPARTGVTRYVHHMHSSRHSHVSSQERKRFQATESRVHSDGLAVFHQRASDGGPSYVNSMLAV</sequence>